<keyword evidence="5" id="KW-1185">Reference proteome</keyword>
<evidence type="ECO:0000256" key="1">
    <source>
        <dbReference type="SAM" id="Coils"/>
    </source>
</evidence>
<sequence length="398" mass="46039">MSETSGQCEDESCSKQSNKISRVFPCLYHCKKMLCIEHLSEHDKYIEKQLQYQNQLEGLWKTYRVMFNEEKIEEEYLKLKTKLEKFRQLGNEIERLLLMKNFHDSMENNQKLQVAVQIVKKAIEEDNREEVIMQTVLPKSEFDEENSHALVNFGSLSSPDASNDGSETGDSFPLFSNTDRNSPTSVQDDEYGQNMDEYDEQENNVESEDEDNLMDETTFRQANTCENNVTPHRGIVASKIRDFCPLTYNGAFGINSQAHGVRLCPQKSLEHRRTYRLNEHFRRVHHLTGFASLALARAVGAGKDPTTTCLFSDHDIILNIDELRTINCPITQPFVHHRLLQIENSPCSAIKQVRQLREHLKRSHKFTSRAAKMIVKAVKSDIPVHMLQFPKWIDVIED</sequence>
<protein>
    <submittedName>
        <fullName evidence="3">Uncharacterized protein</fullName>
    </submittedName>
</protein>
<accession>A0A815F7A9</accession>
<evidence type="ECO:0000313" key="4">
    <source>
        <dbReference type="EMBL" id="CAF1544384.1"/>
    </source>
</evidence>
<dbReference type="OrthoDB" id="10046725at2759"/>
<dbReference type="Proteomes" id="UP000663852">
    <property type="component" value="Unassembled WGS sequence"/>
</dbReference>
<keyword evidence="1" id="KW-0175">Coiled coil</keyword>
<evidence type="ECO:0000313" key="3">
    <source>
        <dbReference type="EMBL" id="CAF1321655.1"/>
    </source>
</evidence>
<evidence type="ECO:0000313" key="6">
    <source>
        <dbReference type="Proteomes" id="UP000663852"/>
    </source>
</evidence>
<evidence type="ECO:0000313" key="5">
    <source>
        <dbReference type="Proteomes" id="UP000663828"/>
    </source>
</evidence>
<evidence type="ECO:0000256" key="2">
    <source>
        <dbReference type="SAM" id="MobiDB-lite"/>
    </source>
</evidence>
<reference evidence="3" key="1">
    <citation type="submission" date="2021-02" db="EMBL/GenBank/DDBJ databases">
        <authorList>
            <person name="Nowell W R."/>
        </authorList>
    </citation>
    <scope>NUCLEOTIDE SEQUENCE</scope>
</reference>
<dbReference type="AlphaFoldDB" id="A0A815F7A9"/>
<name>A0A815F7A9_ADIRI</name>
<dbReference type="Proteomes" id="UP000663828">
    <property type="component" value="Unassembled WGS sequence"/>
</dbReference>
<dbReference type="EMBL" id="CAJNOR010005085">
    <property type="protein sequence ID" value="CAF1544384.1"/>
    <property type="molecule type" value="Genomic_DNA"/>
</dbReference>
<feature type="coiled-coil region" evidence="1">
    <location>
        <begin position="69"/>
        <end position="129"/>
    </location>
</feature>
<organism evidence="3 6">
    <name type="scientific">Adineta ricciae</name>
    <name type="common">Rotifer</name>
    <dbReference type="NCBI Taxonomy" id="249248"/>
    <lineage>
        <taxon>Eukaryota</taxon>
        <taxon>Metazoa</taxon>
        <taxon>Spiralia</taxon>
        <taxon>Gnathifera</taxon>
        <taxon>Rotifera</taxon>
        <taxon>Eurotatoria</taxon>
        <taxon>Bdelloidea</taxon>
        <taxon>Adinetida</taxon>
        <taxon>Adinetidae</taxon>
        <taxon>Adineta</taxon>
    </lineage>
</organism>
<dbReference type="EMBL" id="CAJNOJ010000235">
    <property type="protein sequence ID" value="CAF1321655.1"/>
    <property type="molecule type" value="Genomic_DNA"/>
</dbReference>
<feature type="region of interest" description="Disordered" evidence="2">
    <location>
        <begin position="153"/>
        <end position="192"/>
    </location>
</feature>
<feature type="compositionally biased region" description="Polar residues" evidence="2">
    <location>
        <begin position="154"/>
        <end position="186"/>
    </location>
</feature>
<proteinExistence type="predicted"/>
<comment type="caution">
    <text evidence="3">The sequence shown here is derived from an EMBL/GenBank/DDBJ whole genome shotgun (WGS) entry which is preliminary data.</text>
</comment>
<gene>
    <name evidence="3" type="ORF">EDS130_LOCUS31696</name>
    <name evidence="4" type="ORF">XAT740_LOCUS42415</name>
</gene>